<protein>
    <submittedName>
        <fullName evidence="2">GNAT family acetyltransferase</fullName>
    </submittedName>
</protein>
<dbReference type="GO" id="GO:0016747">
    <property type="term" value="F:acyltransferase activity, transferring groups other than amino-acyl groups"/>
    <property type="evidence" value="ECO:0007669"/>
    <property type="project" value="InterPro"/>
</dbReference>
<keyword evidence="3" id="KW-1185">Reference proteome</keyword>
<dbReference type="STRING" id="320778.ABT57_05940"/>
<dbReference type="InterPro" id="IPR016181">
    <property type="entry name" value="Acyl_CoA_acyltransferase"/>
</dbReference>
<name>A0A0J1HG61_9GAMM</name>
<comment type="caution">
    <text evidence="2">The sequence shown here is derived from an EMBL/GenBank/DDBJ whole genome shotgun (WGS) entry which is preliminary data.</text>
</comment>
<evidence type="ECO:0000313" key="3">
    <source>
        <dbReference type="Proteomes" id="UP000035909"/>
    </source>
</evidence>
<keyword evidence="2" id="KW-0808">Transferase</keyword>
<dbReference type="AlphaFoldDB" id="A0A0J1HG61"/>
<proteinExistence type="predicted"/>
<dbReference type="Proteomes" id="UP000035909">
    <property type="component" value="Unassembled WGS sequence"/>
</dbReference>
<evidence type="ECO:0000259" key="1">
    <source>
        <dbReference type="PROSITE" id="PS51186"/>
    </source>
</evidence>
<dbReference type="OrthoDB" id="359414at2"/>
<dbReference type="Gene3D" id="3.40.630.30">
    <property type="match status" value="1"/>
</dbReference>
<dbReference type="SUPFAM" id="SSF55729">
    <property type="entry name" value="Acyl-CoA N-acyltransferases (Nat)"/>
    <property type="match status" value="1"/>
</dbReference>
<reference evidence="2 3" key="1">
    <citation type="submission" date="2015-05" db="EMBL/GenBank/DDBJ databases">
        <title>Photobacterium galathea sp. nov.</title>
        <authorList>
            <person name="Machado H."/>
            <person name="Gram L."/>
        </authorList>
    </citation>
    <scope>NUCLEOTIDE SEQUENCE [LARGE SCALE GENOMIC DNA]</scope>
    <source>
        <strain evidence="2 3">DSM 22954</strain>
    </source>
</reference>
<sequence>MPIQPIVETTWLEILSLQEKAYLLVEPESLDVLRDKWLRSPSSCFIYRDGEQLMGYLLAHAWNKDRPPKLFQKLPEATNGNIMFLHDLAVADAALGKGIGSKLINHLVKVSALSGYKKIRLVAVQNSRLFWQKHGFTPVDISVCESYGSDARLMQREILV</sequence>
<dbReference type="PROSITE" id="PS51186">
    <property type="entry name" value="GNAT"/>
    <property type="match status" value="1"/>
</dbReference>
<dbReference type="Pfam" id="PF00583">
    <property type="entry name" value="Acetyltransf_1"/>
    <property type="match status" value="1"/>
</dbReference>
<dbReference type="PATRIC" id="fig|320778.3.peg.1279"/>
<feature type="domain" description="N-acetyltransferase" evidence="1">
    <location>
        <begin position="1"/>
        <end position="159"/>
    </location>
</feature>
<dbReference type="EMBL" id="LDOU01000006">
    <property type="protein sequence ID" value="KLV10631.1"/>
    <property type="molecule type" value="Genomic_DNA"/>
</dbReference>
<organism evidence="2 3">
    <name type="scientific">Photobacterium ganghwense</name>
    <dbReference type="NCBI Taxonomy" id="320778"/>
    <lineage>
        <taxon>Bacteria</taxon>
        <taxon>Pseudomonadati</taxon>
        <taxon>Pseudomonadota</taxon>
        <taxon>Gammaproteobacteria</taxon>
        <taxon>Vibrionales</taxon>
        <taxon>Vibrionaceae</taxon>
        <taxon>Photobacterium</taxon>
    </lineage>
</organism>
<evidence type="ECO:0000313" key="2">
    <source>
        <dbReference type="EMBL" id="KLV10631.1"/>
    </source>
</evidence>
<dbReference type="CDD" id="cd04301">
    <property type="entry name" value="NAT_SF"/>
    <property type="match status" value="1"/>
</dbReference>
<dbReference type="InterPro" id="IPR000182">
    <property type="entry name" value="GNAT_dom"/>
</dbReference>
<accession>A0A0J1HG61</accession>
<gene>
    <name evidence="2" type="ORF">ABT57_05940</name>
</gene>